<sequence>LKPAKRRCSSTKRRTNVREKQKAGSKKRENRRFIGEMPVINRDLPVRHRLQLVNLGVWVPTGGRKFSTGK</sequence>
<accession>A0ABS8W2V5</accession>
<evidence type="ECO:0000313" key="3">
    <source>
        <dbReference type="Proteomes" id="UP000823775"/>
    </source>
</evidence>
<dbReference type="EMBL" id="JACEIK010006417">
    <property type="protein sequence ID" value="MCE2055656.1"/>
    <property type="molecule type" value="Genomic_DNA"/>
</dbReference>
<organism evidence="2 3">
    <name type="scientific">Datura stramonium</name>
    <name type="common">Jimsonweed</name>
    <name type="synonym">Common thornapple</name>
    <dbReference type="NCBI Taxonomy" id="4076"/>
    <lineage>
        <taxon>Eukaryota</taxon>
        <taxon>Viridiplantae</taxon>
        <taxon>Streptophyta</taxon>
        <taxon>Embryophyta</taxon>
        <taxon>Tracheophyta</taxon>
        <taxon>Spermatophyta</taxon>
        <taxon>Magnoliopsida</taxon>
        <taxon>eudicotyledons</taxon>
        <taxon>Gunneridae</taxon>
        <taxon>Pentapetalae</taxon>
        <taxon>asterids</taxon>
        <taxon>lamiids</taxon>
        <taxon>Solanales</taxon>
        <taxon>Solanaceae</taxon>
        <taxon>Solanoideae</taxon>
        <taxon>Datureae</taxon>
        <taxon>Datura</taxon>
    </lineage>
</organism>
<proteinExistence type="predicted"/>
<feature type="non-terminal residue" evidence="2">
    <location>
        <position position="70"/>
    </location>
</feature>
<reference evidence="2 3" key="1">
    <citation type="journal article" date="2021" name="BMC Genomics">
        <title>Datura genome reveals duplications of psychoactive alkaloid biosynthetic genes and high mutation rate following tissue culture.</title>
        <authorList>
            <person name="Rajewski A."/>
            <person name="Carter-House D."/>
            <person name="Stajich J."/>
            <person name="Litt A."/>
        </authorList>
    </citation>
    <scope>NUCLEOTIDE SEQUENCE [LARGE SCALE GENOMIC DNA]</scope>
    <source>
        <strain evidence="2">AR-01</strain>
    </source>
</reference>
<dbReference type="Proteomes" id="UP000823775">
    <property type="component" value="Unassembled WGS sequence"/>
</dbReference>
<keyword evidence="3" id="KW-1185">Reference proteome</keyword>
<protein>
    <submittedName>
        <fullName evidence="2">Uncharacterized protein</fullName>
    </submittedName>
</protein>
<feature type="region of interest" description="Disordered" evidence="1">
    <location>
        <begin position="1"/>
        <end position="31"/>
    </location>
</feature>
<name>A0ABS8W2V5_DATST</name>
<evidence type="ECO:0000313" key="2">
    <source>
        <dbReference type="EMBL" id="MCE2055656.1"/>
    </source>
</evidence>
<evidence type="ECO:0000256" key="1">
    <source>
        <dbReference type="SAM" id="MobiDB-lite"/>
    </source>
</evidence>
<feature type="compositionally biased region" description="Basic residues" evidence="1">
    <location>
        <begin position="1"/>
        <end position="15"/>
    </location>
</feature>
<comment type="caution">
    <text evidence="2">The sequence shown here is derived from an EMBL/GenBank/DDBJ whole genome shotgun (WGS) entry which is preliminary data.</text>
</comment>
<feature type="non-terminal residue" evidence="2">
    <location>
        <position position="1"/>
    </location>
</feature>
<gene>
    <name evidence="2" type="ORF">HAX54_043101</name>
</gene>